<evidence type="ECO:0000259" key="3">
    <source>
        <dbReference type="Pfam" id="PF23500"/>
    </source>
</evidence>
<dbReference type="PROSITE" id="PS51257">
    <property type="entry name" value="PROKAR_LIPOPROTEIN"/>
    <property type="match status" value="1"/>
</dbReference>
<feature type="chain" id="PRO_5012795785" evidence="2">
    <location>
        <begin position="21"/>
        <end position="408"/>
    </location>
</feature>
<evidence type="ECO:0000256" key="1">
    <source>
        <dbReference type="SAM" id="MobiDB-lite"/>
    </source>
</evidence>
<accession>A0A1Q5PIC5</accession>
<reference evidence="4 5" key="1">
    <citation type="submission" date="2016-03" db="EMBL/GenBank/DDBJ databases">
        <title>Genome sequence of Pontibacter sp. nov., of the family cytophagaceae, isolated from marine sediment of the Yellow Sea, China.</title>
        <authorList>
            <person name="Zhang G."/>
            <person name="Zhang R."/>
        </authorList>
    </citation>
    <scope>NUCLEOTIDE SEQUENCE [LARGE SCALE GENOMIC DNA]</scope>
    <source>
        <strain evidence="4 5">S10-8</strain>
    </source>
</reference>
<gene>
    <name evidence="4" type="ORF">A3841_08210</name>
</gene>
<feature type="region of interest" description="Disordered" evidence="1">
    <location>
        <begin position="21"/>
        <end position="52"/>
    </location>
</feature>
<dbReference type="Pfam" id="PF23500">
    <property type="entry name" value="DUF7133"/>
    <property type="match status" value="1"/>
</dbReference>
<feature type="domain" description="DUF7133" evidence="3">
    <location>
        <begin position="57"/>
        <end position="382"/>
    </location>
</feature>
<dbReference type="EMBL" id="LVWA01000002">
    <property type="protein sequence ID" value="OKL41979.1"/>
    <property type="molecule type" value="Genomic_DNA"/>
</dbReference>
<feature type="compositionally biased region" description="Polar residues" evidence="1">
    <location>
        <begin position="21"/>
        <end position="38"/>
    </location>
</feature>
<dbReference type="Proteomes" id="UP000186551">
    <property type="component" value="Unassembled WGS sequence"/>
</dbReference>
<protein>
    <submittedName>
        <fullName evidence="4">Sorbosone dehydrogenase</fullName>
    </submittedName>
</protein>
<dbReference type="Gene3D" id="2.120.10.30">
    <property type="entry name" value="TolB, C-terminal domain"/>
    <property type="match status" value="1"/>
</dbReference>
<dbReference type="InterPro" id="IPR011041">
    <property type="entry name" value="Quinoprot_gluc/sorb_DH_b-prop"/>
</dbReference>
<keyword evidence="2" id="KW-0732">Signal</keyword>
<dbReference type="InterPro" id="IPR055557">
    <property type="entry name" value="DUF7133"/>
</dbReference>
<keyword evidence="5" id="KW-1185">Reference proteome</keyword>
<dbReference type="InterPro" id="IPR011042">
    <property type="entry name" value="6-blade_b-propeller_TolB-like"/>
</dbReference>
<dbReference type="PANTHER" id="PTHR33546:SF1">
    <property type="entry name" value="LARGE, MULTIFUNCTIONAL SECRETED PROTEIN"/>
    <property type="match status" value="1"/>
</dbReference>
<sequence length="408" mass="45040">MKKTLRLLCLGLALSAVSMSCDSDNGTNETAKTGPTENEQADDEGGGISLPTGPIDKDLERIKLPEGFRIDFYAKDVDNARSMVMSESGILFVGTRGNDKVYAVVDENKDGKADEVVVVASGLNVPNGVALHNGELYVAEISRVIKFPNIEQTFRSKPKYEVVSDAFPTDTHHGWKYIAFGPDDKLYVPVGAPCNICKSEKPIYASITRMNPDGSALEVYAEGVRNTVGFDWHPETKHLYFTDNGRDMMGDNLPPDELNRATEKGQHFGYPYCHAGTISDPEFGSQANCADFVAPVQNLSPHGAALGMKFYTGNMFPQEYKNRIFIAEHGSWNRSKKIGYRVMQTTMDGNGKVTGYEPFAEGWLEGEDDWGRPVDVLVMKDARCWCRMTSRGQFTGSRTRSNPTPALL</sequence>
<dbReference type="SUPFAM" id="SSF50952">
    <property type="entry name" value="Soluble quinoprotein glucose dehydrogenase"/>
    <property type="match status" value="1"/>
</dbReference>
<evidence type="ECO:0000313" key="4">
    <source>
        <dbReference type="EMBL" id="OKL41979.1"/>
    </source>
</evidence>
<name>A0A1Q5PIC5_9BACT</name>
<evidence type="ECO:0000256" key="2">
    <source>
        <dbReference type="SAM" id="SignalP"/>
    </source>
</evidence>
<dbReference type="STRING" id="1797110.A3841_08210"/>
<dbReference type="RefSeq" id="WP_073850423.1">
    <property type="nucleotide sequence ID" value="NZ_LVWA01000002.1"/>
</dbReference>
<organism evidence="4 5">
    <name type="scientific">Pontibacter flavimaris</name>
    <dbReference type="NCBI Taxonomy" id="1797110"/>
    <lineage>
        <taxon>Bacteria</taxon>
        <taxon>Pseudomonadati</taxon>
        <taxon>Bacteroidota</taxon>
        <taxon>Cytophagia</taxon>
        <taxon>Cytophagales</taxon>
        <taxon>Hymenobacteraceae</taxon>
        <taxon>Pontibacter</taxon>
    </lineage>
</organism>
<comment type="caution">
    <text evidence="4">The sequence shown here is derived from an EMBL/GenBank/DDBJ whole genome shotgun (WGS) entry which is preliminary data.</text>
</comment>
<evidence type="ECO:0000313" key="5">
    <source>
        <dbReference type="Proteomes" id="UP000186551"/>
    </source>
</evidence>
<dbReference type="AlphaFoldDB" id="A0A1Q5PIC5"/>
<proteinExistence type="predicted"/>
<dbReference type="PANTHER" id="PTHR33546">
    <property type="entry name" value="LARGE, MULTIFUNCTIONAL SECRETED PROTEIN-RELATED"/>
    <property type="match status" value="1"/>
</dbReference>
<feature type="signal peptide" evidence="2">
    <location>
        <begin position="1"/>
        <end position="20"/>
    </location>
</feature>